<dbReference type="GO" id="GO:0005886">
    <property type="term" value="C:plasma membrane"/>
    <property type="evidence" value="ECO:0007669"/>
    <property type="project" value="UniProtKB-SubCell"/>
</dbReference>
<dbReference type="InterPro" id="IPR003423">
    <property type="entry name" value="OMP_efflux"/>
</dbReference>
<evidence type="ECO:0000256" key="1">
    <source>
        <dbReference type="ARBA" id="ARBA00007613"/>
    </source>
</evidence>
<keyword evidence="2" id="KW-0472">Membrane</keyword>
<organism evidence="5 6">
    <name type="scientific">Komagataeibacter intermedius AF2</name>
    <dbReference type="NCBI Taxonomy" id="1458464"/>
    <lineage>
        <taxon>Bacteria</taxon>
        <taxon>Pseudomonadati</taxon>
        <taxon>Pseudomonadota</taxon>
        <taxon>Alphaproteobacteria</taxon>
        <taxon>Acetobacterales</taxon>
        <taxon>Acetobacteraceae</taxon>
        <taxon>Komagataeibacter</taxon>
    </lineage>
</organism>
<evidence type="ECO:0000313" key="6">
    <source>
        <dbReference type="Proteomes" id="UP000031553"/>
    </source>
</evidence>
<feature type="region of interest" description="Disordered" evidence="4">
    <location>
        <begin position="490"/>
        <end position="513"/>
    </location>
</feature>
<evidence type="ECO:0000313" key="5">
    <source>
        <dbReference type="EMBL" id="KPH86903.1"/>
    </source>
</evidence>
<dbReference type="RefSeq" id="WP_048883609.1">
    <property type="nucleotide sequence ID" value="NZ_JUFX02000189.1"/>
</dbReference>
<sequence>MPYPSSLSARFRMALRGTTVLLAAVTLSGCLMVGPRYKHPAPIISARFKELQPAPGWTVSQPDMAAIPKGKWWLVYNDPTLNALEDQVALSNQNLKEYEAQYRKARATVNAVKASLYPTLSGDLSFARNSQGSTATSTSGTTYSTGSTRNTYAAELSADWDLDLWGKIRRQIQEQVTATQASAADIANARLSYQSQLAQDYFSLRYEESLRLLLDQSADLYAHNLAIIRNQHEGGTLNAGDELQAETELDQTRASATATDVARSEYEHAIAVLIGRAPADLTIARAAMPAAIPAVPVDLPATLLQRRPDIAAAERAMEEYNAEIGAAIAAFYPDVTLSAAYGYSGNPVQSLIQVANRIWSLGAAGSETLFEGGARTAAVQEANADYDNAVATYRQTVLTALQDTEDQLSSLRILEHQASQQNAAVRAAVKAVDVSMNEYRFGTAIYTTVITTQQTALGDQETALQIQENRLLASVKLIADLGGGWDVSQLPSKNSLQRDNPLVPSFLEKHARE</sequence>
<name>A0A0N0MEX5_9PROT</name>
<dbReference type="AlphaFoldDB" id="A0A0N0MEX5"/>
<dbReference type="GO" id="GO:0015562">
    <property type="term" value="F:efflux transmembrane transporter activity"/>
    <property type="evidence" value="ECO:0007669"/>
    <property type="project" value="InterPro"/>
</dbReference>
<dbReference type="SUPFAM" id="SSF56954">
    <property type="entry name" value="Outer membrane efflux proteins (OEP)"/>
    <property type="match status" value="1"/>
</dbReference>
<dbReference type="Pfam" id="PF02321">
    <property type="entry name" value="OEP"/>
    <property type="match status" value="2"/>
</dbReference>
<comment type="caution">
    <text evidence="5">The sequence shown here is derived from an EMBL/GenBank/DDBJ whole genome shotgun (WGS) entry which is preliminary data.</text>
</comment>
<protein>
    <submittedName>
        <fullName evidence="5">RND efflux system, outer membrane lipoprotein, NodT family</fullName>
    </submittedName>
</protein>
<evidence type="ECO:0000256" key="3">
    <source>
        <dbReference type="SAM" id="Coils"/>
    </source>
</evidence>
<feature type="coiled-coil region" evidence="3">
    <location>
        <begin position="81"/>
        <end position="115"/>
    </location>
</feature>
<dbReference type="Proteomes" id="UP000031553">
    <property type="component" value="Unassembled WGS sequence"/>
</dbReference>
<evidence type="ECO:0000256" key="4">
    <source>
        <dbReference type="SAM" id="MobiDB-lite"/>
    </source>
</evidence>
<dbReference type="PANTHER" id="PTHR30203">
    <property type="entry name" value="OUTER MEMBRANE CATION EFFLUX PROTEIN"/>
    <property type="match status" value="1"/>
</dbReference>
<comment type="similarity">
    <text evidence="1 2">Belongs to the outer membrane factor (OMF) (TC 1.B.17) family.</text>
</comment>
<dbReference type="NCBIfam" id="TIGR01845">
    <property type="entry name" value="outer_NodT"/>
    <property type="match status" value="1"/>
</dbReference>
<keyword evidence="2" id="KW-0812">Transmembrane</keyword>
<proteinExistence type="inferred from homology"/>
<keyword evidence="2 5" id="KW-0449">Lipoprotein</keyword>
<reference evidence="5 6" key="1">
    <citation type="submission" date="2015-07" db="EMBL/GenBank/DDBJ databases">
        <title>Draft Genome Sequence of Komagataeibacter intermedius Strain AF2, Isolated from Kombucha Tea.</title>
        <authorList>
            <person name="Santos R.A."/>
            <person name="Berretta A.A."/>
            <person name="Barud H.S."/>
            <person name="Ribeiro S.J."/>
            <person name="Gonzalez-Garcia L.N."/>
            <person name="Zucchi T.D."/>
            <person name="Goldman G.H."/>
            <person name="Riano-Pachon D.M."/>
        </authorList>
    </citation>
    <scope>NUCLEOTIDE SEQUENCE [LARGE SCALE GENOMIC DNA]</scope>
    <source>
        <strain evidence="5 6">AF2</strain>
    </source>
</reference>
<dbReference type="Gene3D" id="1.20.1600.10">
    <property type="entry name" value="Outer membrane efflux proteins (OEP)"/>
    <property type="match status" value="1"/>
</dbReference>
<comment type="subcellular location">
    <subcellularLocation>
        <location evidence="2">Cell membrane</location>
        <topology evidence="2">Lipid-anchor</topology>
    </subcellularLocation>
</comment>
<dbReference type="EMBL" id="JUFX02000189">
    <property type="protein sequence ID" value="KPH86903.1"/>
    <property type="molecule type" value="Genomic_DNA"/>
</dbReference>
<evidence type="ECO:0000256" key="2">
    <source>
        <dbReference type="RuleBase" id="RU362097"/>
    </source>
</evidence>
<keyword evidence="3" id="KW-0175">Coiled coil</keyword>
<keyword evidence="2" id="KW-1134">Transmembrane beta strand</keyword>
<dbReference type="Gene3D" id="2.20.200.10">
    <property type="entry name" value="Outer membrane efflux proteins (OEP)"/>
    <property type="match status" value="1"/>
</dbReference>
<dbReference type="PANTHER" id="PTHR30203:SF33">
    <property type="entry name" value="BLR4455 PROTEIN"/>
    <property type="match status" value="1"/>
</dbReference>
<keyword evidence="2" id="KW-0564">Palmitate</keyword>
<accession>A0A0N0MEX5</accession>
<gene>
    <name evidence="5" type="ORF">GLUCOINTEAF2_0202464</name>
</gene>
<dbReference type="InterPro" id="IPR010131">
    <property type="entry name" value="MdtP/NodT-like"/>
</dbReference>